<gene>
    <name evidence="2" type="ORF">I3X05_10060</name>
</gene>
<dbReference type="EMBL" id="CP065217">
    <property type="protein sequence ID" value="QPL55222.1"/>
    <property type="molecule type" value="Genomic_DNA"/>
</dbReference>
<organism evidence="2 3">
    <name type="scientific">Vibrio navarrensis</name>
    <dbReference type="NCBI Taxonomy" id="29495"/>
    <lineage>
        <taxon>Bacteria</taxon>
        <taxon>Pseudomonadati</taxon>
        <taxon>Pseudomonadota</taxon>
        <taxon>Gammaproteobacteria</taxon>
        <taxon>Vibrionales</taxon>
        <taxon>Vibrionaceae</taxon>
        <taxon>Vibrio</taxon>
    </lineage>
</organism>
<protein>
    <submittedName>
        <fullName evidence="2">DUF3265 domain-containing protein</fullName>
    </submittedName>
</protein>
<sequence length="157" mass="17708">MTKRSSGIWHAWHFQFALGLVVTALCGSFCIACLHPLTRRYVLRIKMKQSVFMSLVFLTGCAASQAAPIEVLSYEVDDNHYTLIAISEKNLTSSNVEIDSIFVEKINELCPHGYLVSEPTEDKGHDATSLRRRMEHYIRVNNVKIAHSYSKSVSCTL</sequence>
<proteinExistence type="predicted"/>
<evidence type="ECO:0000313" key="3">
    <source>
        <dbReference type="Proteomes" id="UP000594435"/>
    </source>
</evidence>
<evidence type="ECO:0000256" key="1">
    <source>
        <dbReference type="SAM" id="Phobius"/>
    </source>
</evidence>
<reference evidence="2 3" key="1">
    <citation type="submission" date="2020-11" db="EMBL/GenBank/DDBJ databases">
        <title>Complete and Circularized Genome Assembly of a human isolate of Vibrio navarrensis biotype pommerensis with MiSeq and MinION Sequence Data.</title>
        <authorList>
            <person name="Schwartz K."/>
            <person name="Borowiak M."/>
            <person name="Deneke C."/>
            <person name="Balau V."/>
            <person name="Metelmann C."/>
            <person name="Strauch E."/>
        </authorList>
    </citation>
    <scope>NUCLEOTIDE SEQUENCE [LARGE SCALE GENOMIC DNA]</scope>
    <source>
        <strain evidence="2 3">20-VB00237</strain>
    </source>
</reference>
<dbReference type="Proteomes" id="UP000594435">
    <property type="component" value="Chromosome 1"/>
</dbReference>
<dbReference type="AntiFam" id="ANF00277">
    <property type="entry name" value="Spurious ORF (formerly Pfam entry PF11665)"/>
</dbReference>
<evidence type="ECO:0000313" key="2">
    <source>
        <dbReference type="EMBL" id="QPL55222.1"/>
    </source>
</evidence>
<keyword evidence="1" id="KW-1133">Transmembrane helix</keyword>
<name>A0AAJ4LVI8_9VIBR</name>
<keyword evidence="1" id="KW-0812">Transmembrane</keyword>
<feature type="transmembrane region" description="Helical" evidence="1">
    <location>
        <begin position="12"/>
        <end position="37"/>
    </location>
</feature>
<keyword evidence="1" id="KW-0472">Membrane</keyword>
<dbReference type="AlphaFoldDB" id="A0AAJ4LVI8"/>
<accession>A0AAJ4LVI8</accession>